<dbReference type="Gene3D" id="3.30.70.1820">
    <property type="entry name" value="L1 transposable element, RRM domain"/>
    <property type="match status" value="1"/>
</dbReference>
<dbReference type="RefSeq" id="XP_065665629.1">
    <property type="nucleotide sequence ID" value="XM_065809557.1"/>
</dbReference>
<sequence>MAKFSATNIKDLLEKHENTLIKLFNDKFDKMEIKFKNIQEENKNLKNEMRELRKTVDFVSEKYETTLAELKELKKNAIPNVELTDNIKFNDKNNDEKDKLAELEDQSRRNNLRFNGVEESENESWEDSERKIQEVLKYKFGFTNDLEIERAHRIGRNEKGVKKNRTIIVKFLNYKERNAVFEKFRNEKLYVNEDFSERTTEIRKKLFKEAKELRAKGKFAKVIYNKLITRDF</sequence>
<dbReference type="GeneID" id="136087051"/>
<name>A0ABM4CUL1_HYDVU</name>
<protein>
    <submittedName>
        <fullName evidence="3">Uncharacterized protein LOC136087051</fullName>
    </submittedName>
</protein>
<organism evidence="2 3">
    <name type="scientific">Hydra vulgaris</name>
    <name type="common">Hydra</name>
    <name type="synonym">Hydra attenuata</name>
    <dbReference type="NCBI Taxonomy" id="6087"/>
    <lineage>
        <taxon>Eukaryota</taxon>
        <taxon>Metazoa</taxon>
        <taxon>Cnidaria</taxon>
        <taxon>Hydrozoa</taxon>
        <taxon>Hydroidolina</taxon>
        <taxon>Anthoathecata</taxon>
        <taxon>Aplanulata</taxon>
        <taxon>Hydridae</taxon>
        <taxon>Hydra</taxon>
    </lineage>
</organism>
<gene>
    <name evidence="3" type="primary">LOC136087051</name>
</gene>
<keyword evidence="1" id="KW-0175">Coiled coil</keyword>
<keyword evidence="2" id="KW-1185">Reference proteome</keyword>
<accession>A0ABM4CUL1</accession>
<reference evidence="3" key="1">
    <citation type="submission" date="2025-08" db="UniProtKB">
        <authorList>
            <consortium name="RefSeq"/>
        </authorList>
    </citation>
    <scope>IDENTIFICATION</scope>
</reference>
<evidence type="ECO:0000256" key="1">
    <source>
        <dbReference type="SAM" id="Coils"/>
    </source>
</evidence>
<proteinExistence type="predicted"/>
<evidence type="ECO:0000313" key="3">
    <source>
        <dbReference type="RefSeq" id="XP_065665629.1"/>
    </source>
</evidence>
<feature type="coiled-coil region" evidence="1">
    <location>
        <begin position="21"/>
        <end position="113"/>
    </location>
</feature>
<dbReference type="PANTHER" id="PTHR11505">
    <property type="entry name" value="L1 TRANSPOSABLE ELEMENT-RELATED"/>
    <property type="match status" value="1"/>
</dbReference>
<dbReference type="InterPro" id="IPR004244">
    <property type="entry name" value="Transposase_22"/>
</dbReference>
<evidence type="ECO:0000313" key="2">
    <source>
        <dbReference type="Proteomes" id="UP001652625"/>
    </source>
</evidence>
<dbReference type="Proteomes" id="UP001652625">
    <property type="component" value="Chromosome 11"/>
</dbReference>